<keyword evidence="13" id="KW-0472">Membrane</keyword>
<comment type="function">
    <text evidence="1">Hydrolyzes diadenosine 5',5'''-P1,P4-tetraphosphate to yield ADP.</text>
</comment>
<dbReference type="InterPro" id="IPR036909">
    <property type="entry name" value="Cyt_c-like_dom_sf"/>
</dbReference>
<evidence type="ECO:0000256" key="10">
    <source>
        <dbReference type="ARBA" id="ARBA00033210"/>
    </source>
</evidence>
<protein>
    <recommendedName>
        <fullName evidence="3">bis(5'-nucleosyl)-tetraphosphatase (symmetrical)</fullName>
        <ecNumber evidence="3">3.6.1.41</ecNumber>
    </recommendedName>
    <alternativeName>
        <fullName evidence="9">Ap4A hydrolase</fullName>
    </alternativeName>
    <alternativeName>
        <fullName evidence="8">Diadenosine 5',5'''-P1,P4-tetraphosphate pyrophosphohydrolase</fullName>
    </alternativeName>
    <alternativeName>
        <fullName evidence="10">Diadenosine tetraphosphatase</fullName>
    </alternativeName>
</protein>
<reference evidence="16" key="1">
    <citation type="journal article" date="2016" name="Nature">
        <title>The genome of the seagrass Zostera marina reveals angiosperm adaptation to the sea.</title>
        <authorList>
            <person name="Olsen J.L."/>
            <person name="Rouze P."/>
            <person name="Verhelst B."/>
            <person name="Lin Y.-C."/>
            <person name="Bayer T."/>
            <person name="Collen J."/>
            <person name="Dattolo E."/>
            <person name="De Paoli E."/>
            <person name="Dittami S."/>
            <person name="Maumus F."/>
            <person name="Michel G."/>
            <person name="Kersting A."/>
            <person name="Lauritano C."/>
            <person name="Lohaus R."/>
            <person name="Toepel M."/>
            <person name="Tonon T."/>
            <person name="Vanneste K."/>
            <person name="Amirebrahimi M."/>
            <person name="Brakel J."/>
            <person name="Bostroem C."/>
            <person name="Chovatia M."/>
            <person name="Grimwood J."/>
            <person name="Jenkins J.W."/>
            <person name="Jueterbock A."/>
            <person name="Mraz A."/>
            <person name="Stam W.T."/>
            <person name="Tice H."/>
            <person name="Bornberg-Bauer E."/>
            <person name="Green P.J."/>
            <person name="Pearson G.A."/>
            <person name="Procaccini G."/>
            <person name="Duarte C.M."/>
            <person name="Schmutz J."/>
            <person name="Reusch T.B.H."/>
            <person name="Van de Peer Y."/>
        </authorList>
    </citation>
    <scope>NUCLEOTIDE SEQUENCE [LARGE SCALE GENOMIC DNA]</scope>
    <source>
        <strain evidence="16">cv. Finnish</strain>
    </source>
</reference>
<dbReference type="InterPro" id="IPR004617">
    <property type="entry name" value="ApaH"/>
</dbReference>
<keyword evidence="5 12" id="KW-0479">Metal-binding</keyword>
<dbReference type="InterPro" id="IPR009056">
    <property type="entry name" value="Cyt_c-like_dom"/>
</dbReference>
<evidence type="ECO:0000256" key="6">
    <source>
        <dbReference type="ARBA" id="ARBA00022801"/>
    </source>
</evidence>
<dbReference type="PROSITE" id="PS51007">
    <property type="entry name" value="CYTC"/>
    <property type="match status" value="1"/>
</dbReference>
<dbReference type="GO" id="GO:0009055">
    <property type="term" value="F:electron transfer activity"/>
    <property type="evidence" value="ECO:0007669"/>
    <property type="project" value="InterPro"/>
</dbReference>
<evidence type="ECO:0000256" key="13">
    <source>
        <dbReference type="SAM" id="Phobius"/>
    </source>
</evidence>
<dbReference type="PANTHER" id="PTHR40942">
    <property type="match status" value="1"/>
</dbReference>
<dbReference type="GO" id="GO:0008803">
    <property type="term" value="F:bis(5'-nucleosyl)-tetraphosphatase (symmetrical) activity"/>
    <property type="evidence" value="ECO:0007669"/>
    <property type="project" value="UniProtKB-EC"/>
</dbReference>
<dbReference type="EMBL" id="LFYR01001459">
    <property type="protein sequence ID" value="KMZ61581.1"/>
    <property type="molecule type" value="Genomic_DNA"/>
</dbReference>
<evidence type="ECO:0000256" key="4">
    <source>
        <dbReference type="ARBA" id="ARBA00022617"/>
    </source>
</evidence>
<dbReference type="NCBIfam" id="TIGR00668">
    <property type="entry name" value="apaH"/>
    <property type="match status" value="1"/>
</dbReference>
<gene>
    <name evidence="15" type="ORF">ZOSMA_5134G00010</name>
</gene>
<keyword evidence="7 12" id="KW-0408">Iron</keyword>
<evidence type="ECO:0000256" key="12">
    <source>
        <dbReference type="PROSITE-ProRule" id="PRU00433"/>
    </source>
</evidence>
<keyword evidence="13" id="KW-1133">Transmembrane helix</keyword>
<keyword evidence="4 12" id="KW-0349">Heme</keyword>
<comment type="similarity">
    <text evidence="2">Belongs to the Ap4A hydrolase family.</text>
</comment>
<comment type="catalytic activity">
    <reaction evidence="11">
        <text>P(1),P(4)-bis(5'-adenosyl) tetraphosphate + H2O = 2 ADP + 2 H(+)</text>
        <dbReference type="Rhea" id="RHEA:24252"/>
        <dbReference type="ChEBI" id="CHEBI:15377"/>
        <dbReference type="ChEBI" id="CHEBI:15378"/>
        <dbReference type="ChEBI" id="CHEBI:58141"/>
        <dbReference type="ChEBI" id="CHEBI:456216"/>
        <dbReference type="EC" id="3.6.1.41"/>
    </reaction>
</comment>
<dbReference type="InterPro" id="IPR004843">
    <property type="entry name" value="Calcineurin-like_PHP"/>
</dbReference>
<keyword evidence="6" id="KW-0378">Hydrolase</keyword>
<evidence type="ECO:0000256" key="3">
    <source>
        <dbReference type="ARBA" id="ARBA00012506"/>
    </source>
</evidence>
<dbReference type="PANTHER" id="PTHR40942:SF4">
    <property type="entry name" value="CYTOCHROME C5"/>
    <property type="match status" value="1"/>
</dbReference>
<dbReference type="Proteomes" id="UP000036987">
    <property type="component" value="Unassembled WGS sequence"/>
</dbReference>
<dbReference type="Gene3D" id="3.60.21.10">
    <property type="match status" value="1"/>
</dbReference>
<evidence type="ECO:0000256" key="7">
    <source>
        <dbReference type="ARBA" id="ARBA00023004"/>
    </source>
</evidence>
<evidence type="ECO:0000256" key="11">
    <source>
        <dbReference type="ARBA" id="ARBA00049417"/>
    </source>
</evidence>
<dbReference type="Pfam" id="PF00149">
    <property type="entry name" value="Metallophos"/>
    <property type="match status" value="1"/>
</dbReference>
<evidence type="ECO:0000256" key="2">
    <source>
        <dbReference type="ARBA" id="ARBA00005419"/>
    </source>
</evidence>
<dbReference type="GO" id="GO:0046872">
    <property type="term" value="F:metal ion binding"/>
    <property type="evidence" value="ECO:0007669"/>
    <property type="project" value="UniProtKB-KW"/>
</dbReference>
<organism evidence="15 16">
    <name type="scientific">Zostera marina</name>
    <name type="common">Eelgrass</name>
    <dbReference type="NCBI Taxonomy" id="29655"/>
    <lineage>
        <taxon>Eukaryota</taxon>
        <taxon>Viridiplantae</taxon>
        <taxon>Streptophyta</taxon>
        <taxon>Embryophyta</taxon>
        <taxon>Tracheophyta</taxon>
        <taxon>Spermatophyta</taxon>
        <taxon>Magnoliopsida</taxon>
        <taxon>Liliopsida</taxon>
        <taxon>Zosteraceae</taxon>
        <taxon>Zostera</taxon>
    </lineage>
</organism>
<comment type="caution">
    <text evidence="15">The sequence shown here is derived from an EMBL/GenBank/DDBJ whole genome shotgun (WGS) entry which is preliminary data.</text>
</comment>
<dbReference type="SUPFAM" id="SSF56300">
    <property type="entry name" value="Metallo-dependent phosphatases"/>
    <property type="match status" value="1"/>
</dbReference>
<dbReference type="NCBIfam" id="NF001204">
    <property type="entry name" value="PRK00166.1"/>
    <property type="match status" value="1"/>
</dbReference>
<proteinExistence type="inferred from homology"/>
<name>A0A0K9NXR9_ZOSMR</name>
<evidence type="ECO:0000313" key="16">
    <source>
        <dbReference type="Proteomes" id="UP000036987"/>
    </source>
</evidence>
<feature type="non-terminal residue" evidence="15">
    <location>
        <position position="1"/>
    </location>
</feature>
<dbReference type="CDD" id="cd07422">
    <property type="entry name" value="MPP_ApaH"/>
    <property type="match status" value="1"/>
</dbReference>
<feature type="non-terminal residue" evidence="15">
    <location>
        <position position="392"/>
    </location>
</feature>
<evidence type="ECO:0000313" key="15">
    <source>
        <dbReference type="EMBL" id="KMZ61581.1"/>
    </source>
</evidence>
<dbReference type="InterPro" id="IPR029052">
    <property type="entry name" value="Metallo-depent_PP-like"/>
</dbReference>
<evidence type="ECO:0000256" key="9">
    <source>
        <dbReference type="ARBA" id="ARBA00032248"/>
    </source>
</evidence>
<evidence type="ECO:0000256" key="5">
    <source>
        <dbReference type="ARBA" id="ARBA00022723"/>
    </source>
</evidence>
<accession>A0A0K9NXR9</accession>
<dbReference type="OrthoDB" id="10267127at2759"/>
<evidence type="ECO:0000256" key="1">
    <source>
        <dbReference type="ARBA" id="ARBA00003413"/>
    </source>
</evidence>
<dbReference type="SUPFAM" id="SSF46626">
    <property type="entry name" value="Cytochrome c"/>
    <property type="match status" value="1"/>
</dbReference>
<dbReference type="STRING" id="29655.A0A0K9NXR9"/>
<dbReference type="EC" id="3.6.1.41" evidence="3"/>
<evidence type="ECO:0000256" key="8">
    <source>
        <dbReference type="ARBA" id="ARBA00031248"/>
    </source>
</evidence>
<keyword evidence="16" id="KW-1185">Reference proteome</keyword>
<sequence length="392" mass="43294">AARLDKNVMSNHDNQYKGSTFWQLILVIPGSILAFTLIIALIAKAYNVKPDAALPEPVAAISEVEENIMPVAEVEVASADATPAAEKTGEEVYKSVCMMCHAAGMMEAPKFADQAGWAPRIKQGYDTLEYLSFSMTTYAIGDVQGCFYAFQDLLKAINFDEKKDQLWLVGDIVNRGGGSLAMLRWCVAHQSRIRVVLGNHDLHALVVANGIVRAHKSDTLDELLAADDCAELLEWLRHQPLMVQEGGYVMVHAGLLPQWTVSEALSYAKEVEAALQAGDYVNFLAHMYGNSPDHWVDDLTGFDRLRVITNAMTRLRICSEAGVMEFKFKGELPDIPVGFMPWFDVSNRVSQDALIVFGHWSALGLQHRNQVYSLDTGCLWGGQLTALALETK</sequence>
<dbReference type="Gene3D" id="1.10.760.10">
    <property type="entry name" value="Cytochrome c-like domain"/>
    <property type="match status" value="1"/>
</dbReference>
<feature type="transmembrane region" description="Helical" evidence="13">
    <location>
        <begin position="20"/>
        <end position="43"/>
    </location>
</feature>
<feature type="domain" description="Cytochrome c" evidence="14">
    <location>
        <begin position="84"/>
        <end position="240"/>
    </location>
</feature>
<keyword evidence="13" id="KW-0812">Transmembrane</keyword>
<dbReference type="AlphaFoldDB" id="A0A0K9NXR9"/>
<evidence type="ECO:0000259" key="14">
    <source>
        <dbReference type="PROSITE" id="PS51007"/>
    </source>
</evidence>
<dbReference type="GO" id="GO:0020037">
    <property type="term" value="F:heme binding"/>
    <property type="evidence" value="ECO:0007669"/>
    <property type="project" value="InterPro"/>
</dbReference>